<dbReference type="Pfam" id="PF01556">
    <property type="entry name" value="DnaJ_C"/>
    <property type="match status" value="1"/>
</dbReference>
<keyword evidence="1" id="KW-0963">Cytoplasm</keyword>
<dbReference type="SUPFAM" id="SSF49493">
    <property type="entry name" value="HSP40/DnaJ peptide-binding domain"/>
    <property type="match status" value="2"/>
</dbReference>
<dbReference type="GO" id="GO:0005524">
    <property type="term" value="F:ATP binding"/>
    <property type="evidence" value="ECO:0007669"/>
    <property type="project" value="InterPro"/>
</dbReference>
<dbReference type="EMBL" id="CAFBPN010000116">
    <property type="protein sequence ID" value="CAB5029670.1"/>
    <property type="molecule type" value="Genomic_DNA"/>
</dbReference>
<dbReference type="InterPro" id="IPR012724">
    <property type="entry name" value="DnaJ"/>
</dbReference>
<accession>A0A6J7RMJ7</accession>
<evidence type="ECO:0000259" key="9">
    <source>
        <dbReference type="PROSITE" id="PS50076"/>
    </source>
</evidence>
<keyword evidence="5" id="KW-0862">Zinc</keyword>
<keyword evidence="2" id="KW-0479">Metal-binding</keyword>
<dbReference type="InterPro" id="IPR001305">
    <property type="entry name" value="HSP_DnaJ_Cys-rich_dom"/>
</dbReference>
<dbReference type="GO" id="GO:0042026">
    <property type="term" value="P:protein refolding"/>
    <property type="evidence" value="ECO:0007669"/>
    <property type="project" value="TreeGrafter"/>
</dbReference>
<evidence type="ECO:0000256" key="4">
    <source>
        <dbReference type="ARBA" id="ARBA00022771"/>
    </source>
</evidence>
<dbReference type="Pfam" id="PF00226">
    <property type="entry name" value="DnaJ"/>
    <property type="match status" value="1"/>
</dbReference>
<feature type="domain" description="J" evidence="9">
    <location>
        <begin position="11"/>
        <end position="76"/>
    </location>
</feature>
<organism evidence="11">
    <name type="scientific">freshwater metagenome</name>
    <dbReference type="NCBI Taxonomy" id="449393"/>
    <lineage>
        <taxon>unclassified sequences</taxon>
        <taxon>metagenomes</taxon>
        <taxon>ecological metagenomes</taxon>
    </lineage>
</organism>
<dbReference type="GO" id="GO:0051082">
    <property type="term" value="F:unfolded protein binding"/>
    <property type="evidence" value="ECO:0007669"/>
    <property type="project" value="InterPro"/>
</dbReference>
<dbReference type="PRINTS" id="PR00625">
    <property type="entry name" value="JDOMAIN"/>
</dbReference>
<dbReference type="SMART" id="SM00271">
    <property type="entry name" value="DnaJ"/>
    <property type="match status" value="1"/>
</dbReference>
<dbReference type="CDD" id="cd06257">
    <property type="entry name" value="DnaJ"/>
    <property type="match status" value="1"/>
</dbReference>
<dbReference type="GO" id="GO:0031072">
    <property type="term" value="F:heat shock protein binding"/>
    <property type="evidence" value="ECO:0007669"/>
    <property type="project" value="InterPro"/>
</dbReference>
<evidence type="ECO:0000256" key="2">
    <source>
        <dbReference type="ARBA" id="ARBA00022723"/>
    </source>
</evidence>
<dbReference type="PROSITE" id="PS51188">
    <property type="entry name" value="ZF_CR"/>
    <property type="match status" value="1"/>
</dbReference>
<dbReference type="PANTHER" id="PTHR43096:SF54">
    <property type="entry name" value="CHAPERONE PROTEIN DNAJ 1"/>
    <property type="match status" value="1"/>
</dbReference>
<proteinExistence type="inferred from homology"/>
<dbReference type="PROSITE" id="PS50076">
    <property type="entry name" value="DNAJ_2"/>
    <property type="match status" value="1"/>
</dbReference>
<dbReference type="PROSITE" id="PS00636">
    <property type="entry name" value="DNAJ_1"/>
    <property type="match status" value="1"/>
</dbReference>
<dbReference type="Gene3D" id="2.60.260.20">
    <property type="entry name" value="Urease metallochaperone UreE, N-terminal domain"/>
    <property type="match status" value="2"/>
</dbReference>
<feature type="region of interest" description="Disordered" evidence="8">
    <location>
        <begin position="110"/>
        <end position="129"/>
    </location>
</feature>
<gene>
    <name evidence="11" type="ORF">UFOPK4098_01422</name>
    <name evidence="12" type="ORF">UFOPK4347_00706</name>
</gene>
<keyword evidence="4" id="KW-0863">Zinc-finger</keyword>
<dbReference type="NCBIfam" id="NF008035">
    <property type="entry name" value="PRK10767.1"/>
    <property type="match status" value="1"/>
</dbReference>
<dbReference type="GO" id="GO:0005737">
    <property type="term" value="C:cytoplasm"/>
    <property type="evidence" value="ECO:0007669"/>
    <property type="project" value="TreeGrafter"/>
</dbReference>
<dbReference type="CDD" id="cd10719">
    <property type="entry name" value="DnaJ_zf"/>
    <property type="match status" value="1"/>
</dbReference>
<dbReference type="InterPro" id="IPR002939">
    <property type="entry name" value="DnaJ_C"/>
</dbReference>
<evidence type="ECO:0000256" key="6">
    <source>
        <dbReference type="ARBA" id="ARBA00023016"/>
    </source>
</evidence>
<evidence type="ECO:0000313" key="12">
    <source>
        <dbReference type="EMBL" id="CAB5064163.1"/>
    </source>
</evidence>
<protein>
    <submittedName>
        <fullName evidence="11">Unannotated protein</fullName>
    </submittedName>
</protein>
<evidence type="ECO:0000313" key="11">
    <source>
        <dbReference type="EMBL" id="CAB5029670.1"/>
    </source>
</evidence>
<evidence type="ECO:0000256" key="3">
    <source>
        <dbReference type="ARBA" id="ARBA00022737"/>
    </source>
</evidence>
<sequence>MTAQREWFEKDYYAVLGVSQSATPKEVTKAYRKLARELHPDANPDNPKAEDRFKEVSTAYDVLGDEKKRKEYDEVRAAGPMGFGGGGPGGQGGFRFDSGGDMGDLLGQMFGRGGGRSGRGQRGGPQRGSDIEAALTLDFTDAAHGITTTLHLTSEAVCSGCQGSGARAGTTPQACSQCGGRGAVDSNQGVFSFSSPCPRCQGKGTTVEYPCGSCRGSGREHRAREVKVRIPAGVDNGQRIRLKGRGAPGHNGGPAGDLLVECKVMPHATFSRDGVNLSVHVPVEYHQAVLGSEVSVPTLDGSSVLLKIKSGTQSGSKHRVKGRGIETTAKTGDLIVTIDVHIPTKVSKEEREIIEQLAELHNTSDKVK</sequence>
<feature type="compositionally biased region" description="Gly residues" evidence="8">
    <location>
        <begin position="110"/>
        <end position="126"/>
    </location>
</feature>
<name>A0A6J7RMJ7_9ZZZZ</name>
<evidence type="ECO:0000256" key="8">
    <source>
        <dbReference type="SAM" id="MobiDB-lite"/>
    </source>
</evidence>
<dbReference type="GO" id="GO:0008270">
    <property type="term" value="F:zinc ion binding"/>
    <property type="evidence" value="ECO:0007669"/>
    <property type="project" value="UniProtKB-KW"/>
</dbReference>
<dbReference type="PANTHER" id="PTHR43096">
    <property type="entry name" value="DNAJ HOMOLOG 1, MITOCHONDRIAL-RELATED"/>
    <property type="match status" value="1"/>
</dbReference>
<dbReference type="InterPro" id="IPR001623">
    <property type="entry name" value="DnaJ_domain"/>
</dbReference>
<dbReference type="EMBL" id="CAFBQU010000013">
    <property type="protein sequence ID" value="CAB5064163.1"/>
    <property type="molecule type" value="Genomic_DNA"/>
</dbReference>
<evidence type="ECO:0000259" key="10">
    <source>
        <dbReference type="PROSITE" id="PS51188"/>
    </source>
</evidence>
<reference evidence="11" key="1">
    <citation type="submission" date="2020-05" db="EMBL/GenBank/DDBJ databases">
        <authorList>
            <person name="Chiriac C."/>
            <person name="Salcher M."/>
            <person name="Ghai R."/>
            <person name="Kavagutti S V."/>
        </authorList>
    </citation>
    <scope>NUCLEOTIDE SEQUENCE</scope>
</reference>
<evidence type="ECO:0000256" key="5">
    <source>
        <dbReference type="ARBA" id="ARBA00022833"/>
    </source>
</evidence>
<feature type="domain" description="CR-type" evidence="10">
    <location>
        <begin position="145"/>
        <end position="223"/>
    </location>
</feature>
<keyword evidence="6" id="KW-0346">Stress response</keyword>
<dbReference type="AlphaFoldDB" id="A0A6J7RMJ7"/>
<dbReference type="InterPro" id="IPR008971">
    <property type="entry name" value="HSP40/DnaJ_pept-bd"/>
</dbReference>
<dbReference type="InterPro" id="IPR036869">
    <property type="entry name" value="J_dom_sf"/>
</dbReference>
<dbReference type="GO" id="GO:0009408">
    <property type="term" value="P:response to heat"/>
    <property type="evidence" value="ECO:0007669"/>
    <property type="project" value="InterPro"/>
</dbReference>
<dbReference type="Gene3D" id="2.10.230.10">
    <property type="entry name" value="Heat shock protein DnaJ, cysteine-rich domain"/>
    <property type="match status" value="1"/>
</dbReference>
<dbReference type="InterPro" id="IPR036410">
    <property type="entry name" value="HSP_DnaJ_Cys-rich_dom_sf"/>
</dbReference>
<dbReference type="Gene3D" id="1.10.287.110">
    <property type="entry name" value="DnaJ domain"/>
    <property type="match status" value="1"/>
</dbReference>
<evidence type="ECO:0000256" key="7">
    <source>
        <dbReference type="ARBA" id="ARBA00023186"/>
    </source>
</evidence>
<dbReference type="FunFam" id="2.60.260.20:FF:000005">
    <property type="entry name" value="Chaperone protein dnaJ 1, mitochondrial"/>
    <property type="match status" value="1"/>
</dbReference>
<dbReference type="NCBIfam" id="TIGR02349">
    <property type="entry name" value="DnaJ_bact"/>
    <property type="match status" value="1"/>
</dbReference>
<dbReference type="SUPFAM" id="SSF57938">
    <property type="entry name" value="DnaJ/Hsp40 cysteine-rich domain"/>
    <property type="match status" value="1"/>
</dbReference>
<dbReference type="Pfam" id="PF00684">
    <property type="entry name" value="DnaJ_CXXCXGXG"/>
    <property type="match status" value="1"/>
</dbReference>
<dbReference type="CDD" id="cd10747">
    <property type="entry name" value="DnaJ_C"/>
    <property type="match status" value="1"/>
</dbReference>
<evidence type="ECO:0000256" key="1">
    <source>
        <dbReference type="ARBA" id="ARBA00022490"/>
    </source>
</evidence>
<keyword evidence="7" id="KW-0143">Chaperone</keyword>
<keyword evidence="3" id="KW-0677">Repeat</keyword>
<dbReference type="InterPro" id="IPR018253">
    <property type="entry name" value="DnaJ_domain_CS"/>
</dbReference>
<dbReference type="SUPFAM" id="SSF46565">
    <property type="entry name" value="Chaperone J-domain"/>
    <property type="match status" value="1"/>
</dbReference>
<dbReference type="HAMAP" id="MF_01152">
    <property type="entry name" value="DnaJ"/>
    <property type="match status" value="1"/>
</dbReference>
<dbReference type="FunFam" id="2.10.230.10:FF:000002">
    <property type="entry name" value="Molecular chaperone DnaJ"/>
    <property type="match status" value="1"/>
</dbReference>